<dbReference type="EMBL" id="DTHV01000151">
    <property type="protein sequence ID" value="HGW60779.1"/>
    <property type="molecule type" value="Genomic_DNA"/>
</dbReference>
<dbReference type="AlphaFoldDB" id="A0A7C4XZD3"/>
<protein>
    <submittedName>
        <fullName evidence="2">PD-(D/E)XK nuclease family protein</fullName>
    </submittedName>
</protein>
<feature type="domain" description="PD-(D/E)XK endonuclease-like" evidence="1">
    <location>
        <begin position="13"/>
        <end position="256"/>
    </location>
</feature>
<dbReference type="InterPro" id="IPR038726">
    <property type="entry name" value="PDDEXK_AddAB-type"/>
</dbReference>
<gene>
    <name evidence="2" type="ORF">ENV82_05060</name>
</gene>
<dbReference type="InterPro" id="IPR011335">
    <property type="entry name" value="Restrct_endonuc-II-like"/>
</dbReference>
<dbReference type="SUPFAM" id="SSF52980">
    <property type="entry name" value="Restriction endonuclease-like"/>
    <property type="match status" value="1"/>
</dbReference>
<dbReference type="InterPro" id="IPR011604">
    <property type="entry name" value="PDDEXK-like_dom_sf"/>
</dbReference>
<reference evidence="2" key="1">
    <citation type="journal article" date="2020" name="mSystems">
        <title>Genome- and Community-Level Interaction Insights into Carbon Utilization and Element Cycling Functions of Hydrothermarchaeota in Hydrothermal Sediment.</title>
        <authorList>
            <person name="Zhou Z."/>
            <person name="Liu Y."/>
            <person name="Xu W."/>
            <person name="Pan J."/>
            <person name="Luo Z.H."/>
            <person name="Li M."/>
        </authorList>
    </citation>
    <scope>NUCLEOTIDE SEQUENCE [LARGE SCALE GENOMIC DNA]</scope>
    <source>
        <strain evidence="2">SpSt-794</strain>
    </source>
</reference>
<dbReference type="Gene3D" id="3.90.320.10">
    <property type="match status" value="1"/>
</dbReference>
<evidence type="ECO:0000313" key="2">
    <source>
        <dbReference type="EMBL" id="HGW60779.1"/>
    </source>
</evidence>
<dbReference type="Pfam" id="PF12705">
    <property type="entry name" value="PDDEXK_1"/>
    <property type="match status" value="1"/>
</dbReference>
<proteinExistence type="predicted"/>
<evidence type="ECO:0000259" key="1">
    <source>
        <dbReference type="Pfam" id="PF12705"/>
    </source>
</evidence>
<organism evidence="2">
    <name type="scientific">Caldisericum exile</name>
    <dbReference type="NCBI Taxonomy" id="693075"/>
    <lineage>
        <taxon>Bacteria</taxon>
        <taxon>Pseudomonadati</taxon>
        <taxon>Caldisericota/Cryosericota group</taxon>
        <taxon>Caldisericota</taxon>
        <taxon>Caldisericia</taxon>
        <taxon>Caldisericales</taxon>
        <taxon>Caldisericaceae</taxon>
        <taxon>Caldisericum</taxon>
    </lineage>
</organism>
<accession>A0A7C4XZD3</accession>
<name>A0A7C4XZD3_9BACT</name>
<comment type="caution">
    <text evidence="2">The sequence shown here is derived from an EMBL/GenBank/DDBJ whole genome shotgun (WGS) entry which is preliminary data.</text>
</comment>
<sequence>MEKFLLQKNLHKFSVSEILLMSKCKKALELKLKGHKVNFRYENPPYTGILFHKVINKFAKSLEKSLFNEINLKDADLQTFIKDRLYEIFIQEIGKDRKSSLDIVWNYLEDFSVLLFTLLKNGNDNLIEMFLQEEFSFEFELMENVMIHGRYDVLLKSGNKIKIIDYKTRKEDFERDTFQIALYYEAVKKTFGIKPEPVVMYFENGKISGETYTREEIEITLEVIKNLIAEFINEFEKGTVKPTQNKDICKYCNMRKYSFCKFT</sequence>